<reference evidence="4 5" key="1">
    <citation type="journal article" date="2011" name="Proc. Natl. Acad. Sci. U.S.A.">
        <title>Evolutionary erosion of yeast sex chromosomes by mating-type switching accidents.</title>
        <authorList>
            <person name="Gordon J.L."/>
            <person name="Armisen D."/>
            <person name="Proux-Wera E."/>
            <person name="Oheigeartaigh S.S."/>
            <person name="Byrne K.P."/>
            <person name="Wolfe K.H."/>
        </authorList>
    </citation>
    <scope>NUCLEOTIDE SEQUENCE [LARGE SCALE GENOMIC DNA]</scope>
    <source>
        <strain evidence="5">ATCC 76901 / BCRC 22586 / CBS 4309 / NBRC 1992 / NRRL Y-12630</strain>
    </source>
</reference>
<keyword evidence="2" id="KW-0378">Hydrolase</keyword>
<keyword evidence="3" id="KW-0326">Glycosidase</keyword>
<dbReference type="GO" id="GO:0005758">
    <property type="term" value="C:mitochondrial intermembrane space"/>
    <property type="evidence" value="ECO:0007669"/>
    <property type="project" value="EnsemblFungi"/>
</dbReference>
<accession>G0VJZ9</accession>
<dbReference type="Gene3D" id="3.20.20.80">
    <property type="entry name" value="Glycosidases"/>
    <property type="match status" value="1"/>
</dbReference>
<evidence type="ECO:0000256" key="3">
    <source>
        <dbReference type="ARBA" id="ARBA00023295"/>
    </source>
</evidence>
<reference key="2">
    <citation type="submission" date="2011-08" db="EMBL/GenBank/DDBJ databases">
        <title>Genome sequence of Naumovozyma castellii.</title>
        <authorList>
            <person name="Gordon J.L."/>
            <person name="Armisen D."/>
            <person name="Proux-Wera E."/>
            <person name="OhEigeartaigh S.S."/>
            <person name="Byrne K.P."/>
            <person name="Wolfe K.H."/>
        </authorList>
    </citation>
    <scope>NUCLEOTIDE SEQUENCE</scope>
    <source>
        <strain>Type strain:CBS 4309</strain>
    </source>
</reference>
<comment type="similarity">
    <text evidence="1">Belongs to the glycosyl hydrolase 5 (cellulase A) family.</text>
</comment>
<dbReference type="Proteomes" id="UP000001640">
    <property type="component" value="Chromosome 9"/>
</dbReference>
<dbReference type="GO" id="GO:0009251">
    <property type="term" value="P:glucan catabolic process"/>
    <property type="evidence" value="ECO:0007669"/>
    <property type="project" value="TreeGrafter"/>
</dbReference>
<name>G0VJZ9_NAUCA</name>
<organism evidence="4 5">
    <name type="scientific">Naumovozyma castellii</name>
    <name type="common">Yeast</name>
    <name type="synonym">Saccharomyces castellii</name>
    <dbReference type="NCBI Taxonomy" id="27288"/>
    <lineage>
        <taxon>Eukaryota</taxon>
        <taxon>Fungi</taxon>
        <taxon>Dikarya</taxon>
        <taxon>Ascomycota</taxon>
        <taxon>Saccharomycotina</taxon>
        <taxon>Saccharomycetes</taxon>
        <taxon>Saccharomycetales</taxon>
        <taxon>Saccharomycetaceae</taxon>
        <taxon>Naumovozyma</taxon>
    </lineage>
</organism>
<dbReference type="KEGG" id="ncs:NCAS_0I01650"/>
<dbReference type="GeneID" id="96905520"/>
<dbReference type="InterPro" id="IPR050386">
    <property type="entry name" value="Glycosyl_hydrolase_5"/>
</dbReference>
<dbReference type="STRING" id="1064592.G0VJZ9"/>
<dbReference type="PANTHER" id="PTHR31297:SF43">
    <property type="entry name" value="GLUCAN 1,3-BETA-GLUCOSIDASE 3"/>
    <property type="match status" value="1"/>
</dbReference>
<dbReference type="FunFam" id="3.20.20.80:FF:000100">
    <property type="entry name" value="Glycoside hydrolase superfamily"/>
    <property type="match status" value="1"/>
</dbReference>
<dbReference type="GO" id="GO:0009986">
    <property type="term" value="C:cell surface"/>
    <property type="evidence" value="ECO:0007669"/>
    <property type="project" value="TreeGrafter"/>
</dbReference>
<dbReference type="AlphaFoldDB" id="G0VJZ9"/>
<dbReference type="InParanoid" id="G0VJZ9"/>
<evidence type="ECO:0000313" key="5">
    <source>
        <dbReference type="Proteomes" id="UP000001640"/>
    </source>
</evidence>
<dbReference type="EMBL" id="HE576760">
    <property type="protein sequence ID" value="CCC71833.1"/>
    <property type="molecule type" value="Genomic_DNA"/>
</dbReference>
<dbReference type="GO" id="GO:0005576">
    <property type="term" value="C:extracellular region"/>
    <property type="evidence" value="ECO:0007669"/>
    <property type="project" value="TreeGrafter"/>
</dbReference>
<evidence type="ECO:0000256" key="2">
    <source>
        <dbReference type="ARBA" id="ARBA00022801"/>
    </source>
</evidence>
<dbReference type="eggNOG" id="ENOG502QVVM">
    <property type="taxonomic scope" value="Eukaryota"/>
</dbReference>
<dbReference type="GO" id="GO:0046557">
    <property type="term" value="F:glucan endo-1,6-beta-glucosidase activity"/>
    <property type="evidence" value="ECO:0007669"/>
    <property type="project" value="TreeGrafter"/>
</dbReference>
<dbReference type="OrthoDB" id="1887033at2759"/>
<dbReference type="OMA" id="GWFFWTL"/>
<dbReference type="InterPro" id="IPR017853">
    <property type="entry name" value="GH"/>
</dbReference>
<dbReference type="SUPFAM" id="SSF51445">
    <property type="entry name" value="(Trans)glycosidases"/>
    <property type="match status" value="1"/>
</dbReference>
<keyword evidence="5" id="KW-1185">Reference proteome</keyword>
<gene>
    <name evidence="4" type="primary">NCAS0I01650</name>
    <name evidence="4" type="ordered locus">NCAS_0I01650</name>
</gene>
<dbReference type="PANTHER" id="PTHR31297">
    <property type="entry name" value="GLUCAN ENDO-1,6-BETA-GLUCOSIDASE B"/>
    <property type="match status" value="1"/>
</dbReference>
<evidence type="ECO:0000313" key="4">
    <source>
        <dbReference type="EMBL" id="CCC71833.1"/>
    </source>
</evidence>
<sequence length="495" mass="57183">MFDMLRDMFGNAKITPDVEKSSVPPPSIEAVDKKTIYRNRYNYGVNLGSLFVLEKWIYNDLFDNVNSNNNEYDVISQRVKNFGKDDTARRLNEHYRNYINKINWVWLAGEVGVTVLRVPIGYWHVGNGRFVDDLPYAPLKGVYESAKPWDQLISLIGKARAYGIGILIDIHGLPGGANTGEHSGFKNDSVKFFSTSKYVQKMVKDVLPFIVNDVGKAYENVVGLQIVNEAIFDNNANDQKKYYQSAIKKIASIDNNFPVIISDGWWPQQVSDWLKQQNLDKNAIIDTHVYRCFSDADKSKTARQLIDSLPQTVNLPKNDADFLVGEFSCNLDEQTWNRSRDKDRQAYIKEFGLKQAQVFNSVSSWGYIFWTLQFQYGDGGAWGFVPLTNSGCIPKPLKRNMSNITENDIQRLVQAHKNYWKDKGGEKFEYWRFEDGVRKAVSDIKAFNGFNKSRVGRWHTWKAQRRREYVAEKGDSQYMWEWDQGFQEALDNFNL</sequence>
<dbReference type="RefSeq" id="XP_003678175.1">
    <property type="nucleotide sequence ID" value="XM_003678127.1"/>
</dbReference>
<proteinExistence type="inferred from homology"/>
<dbReference type="HOGENOM" id="CLU_004624_8_2_1"/>
<dbReference type="FunCoup" id="G0VJZ9">
    <property type="interactions" value="55"/>
</dbReference>
<evidence type="ECO:0000256" key="1">
    <source>
        <dbReference type="ARBA" id="ARBA00005641"/>
    </source>
</evidence>
<protein>
    <submittedName>
        <fullName evidence="4">Uncharacterized protein</fullName>
    </submittedName>
</protein>